<sequence>MKGASSESKEKEVQCDKFSDNMLQGDSNLDEGLRLFKRKLEKFVVHEFRTGEINQHLAVFINHEHEENERMGSLASSEEGFSKTLKSCSQEKTHVYKCTQYEKEKEKGGCHIRC</sequence>
<evidence type="ECO:0000313" key="2">
    <source>
        <dbReference type="Proteomes" id="UP000005408"/>
    </source>
</evidence>
<name>A0A8W8HR19_MAGGI</name>
<protein>
    <submittedName>
        <fullName evidence="1">Uncharacterized protein</fullName>
    </submittedName>
</protein>
<organism evidence="1 2">
    <name type="scientific">Magallana gigas</name>
    <name type="common">Pacific oyster</name>
    <name type="synonym">Crassostrea gigas</name>
    <dbReference type="NCBI Taxonomy" id="29159"/>
    <lineage>
        <taxon>Eukaryota</taxon>
        <taxon>Metazoa</taxon>
        <taxon>Spiralia</taxon>
        <taxon>Lophotrochozoa</taxon>
        <taxon>Mollusca</taxon>
        <taxon>Bivalvia</taxon>
        <taxon>Autobranchia</taxon>
        <taxon>Pteriomorphia</taxon>
        <taxon>Ostreida</taxon>
        <taxon>Ostreoidea</taxon>
        <taxon>Ostreidae</taxon>
        <taxon>Magallana</taxon>
    </lineage>
</organism>
<dbReference type="Proteomes" id="UP000005408">
    <property type="component" value="Unassembled WGS sequence"/>
</dbReference>
<dbReference type="EnsemblMetazoa" id="G10652.1">
    <property type="protein sequence ID" value="G10652.1:cds"/>
    <property type="gene ID" value="G10652"/>
</dbReference>
<dbReference type="AlphaFoldDB" id="A0A8W8HR19"/>
<accession>A0A8W8HR19</accession>
<proteinExistence type="predicted"/>
<reference evidence="1" key="1">
    <citation type="submission" date="2022-08" db="UniProtKB">
        <authorList>
            <consortium name="EnsemblMetazoa"/>
        </authorList>
    </citation>
    <scope>IDENTIFICATION</scope>
    <source>
        <strain evidence="1">05x7-T-G4-1.051#20</strain>
    </source>
</reference>
<keyword evidence="2" id="KW-1185">Reference proteome</keyword>
<evidence type="ECO:0000313" key="1">
    <source>
        <dbReference type="EnsemblMetazoa" id="G10652.1:cds"/>
    </source>
</evidence>